<feature type="transmembrane region" description="Helical" evidence="9">
    <location>
        <begin position="344"/>
        <end position="374"/>
    </location>
</feature>
<comment type="similarity">
    <text evidence="2 8">Belongs to the nucleobase:cation symporter-2 (NCS2) (TC 2.A.40) family. Azg-like subfamily.</text>
</comment>
<evidence type="ECO:0000256" key="3">
    <source>
        <dbReference type="ARBA" id="ARBA00022448"/>
    </source>
</evidence>
<dbReference type="PANTHER" id="PTHR43337:SF1">
    <property type="entry name" value="XANTHINE_URACIL PERMEASE C887.17-RELATED"/>
    <property type="match status" value="1"/>
</dbReference>
<dbReference type="AlphaFoldDB" id="A0A7G6E367"/>
<dbReference type="KEGG" id="tfr:BR63_09485"/>
<feature type="transmembrane region" description="Helical" evidence="9">
    <location>
        <begin position="259"/>
        <end position="281"/>
    </location>
</feature>
<feature type="transmembrane region" description="Helical" evidence="9">
    <location>
        <begin position="184"/>
        <end position="203"/>
    </location>
</feature>
<keyword evidence="3 8" id="KW-0813">Transport</keyword>
<comment type="subcellular location">
    <subcellularLocation>
        <location evidence="1 8">Cell membrane</location>
        <topology evidence="1 8">Multi-pass membrane protein</topology>
    </subcellularLocation>
</comment>
<evidence type="ECO:0000256" key="2">
    <source>
        <dbReference type="ARBA" id="ARBA00005697"/>
    </source>
</evidence>
<feature type="transmembrane region" description="Helical" evidence="9">
    <location>
        <begin position="97"/>
        <end position="117"/>
    </location>
</feature>
<keyword evidence="7 8" id="KW-0472">Membrane</keyword>
<feature type="transmembrane region" description="Helical" evidence="9">
    <location>
        <begin position="394"/>
        <end position="418"/>
    </location>
</feature>
<dbReference type="EMBL" id="CP045798">
    <property type="protein sequence ID" value="QNB46521.1"/>
    <property type="molecule type" value="Genomic_DNA"/>
</dbReference>
<evidence type="ECO:0000256" key="8">
    <source>
        <dbReference type="PIRNR" id="PIRNR005353"/>
    </source>
</evidence>
<accession>A0A7G6E367</accession>
<dbReference type="InterPro" id="IPR006043">
    <property type="entry name" value="NCS2"/>
</dbReference>
<feature type="transmembrane region" description="Helical" evidence="9">
    <location>
        <begin position="210"/>
        <end position="231"/>
    </location>
</feature>
<feature type="transmembrane region" description="Helical" evidence="9">
    <location>
        <begin position="45"/>
        <end position="64"/>
    </location>
</feature>
<feature type="transmembrane region" description="Helical" evidence="9">
    <location>
        <begin position="20"/>
        <end position="39"/>
    </location>
</feature>
<organism evidence="10 11">
    <name type="scientific">Thermanaerosceptrum fracticalcis</name>
    <dbReference type="NCBI Taxonomy" id="1712410"/>
    <lineage>
        <taxon>Bacteria</taxon>
        <taxon>Bacillati</taxon>
        <taxon>Bacillota</taxon>
        <taxon>Clostridia</taxon>
        <taxon>Eubacteriales</taxon>
        <taxon>Peptococcaceae</taxon>
        <taxon>Thermanaerosceptrum</taxon>
    </lineage>
</organism>
<name>A0A7G6E367_THEFR</name>
<gene>
    <name evidence="10" type="ORF">BR63_09485</name>
</gene>
<proteinExistence type="inferred from homology"/>
<dbReference type="GO" id="GO:0005886">
    <property type="term" value="C:plasma membrane"/>
    <property type="evidence" value="ECO:0007669"/>
    <property type="project" value="UniProtKB-SubCell"/>
</dbReference>
<dbReference type="Proteomes" id="UP000515847">
    <property type="component" value="Chromosome"/>
</dbReference>
<evidence type="ECO:0000256" key="7">
    <source>
        <dbReference type="ARBA" id="ARBA00023136"/>
    </source>
</evidence>
<dbReference type="PANTHER" id="PTHR43337">
    <property type="entry name" value="XANTHINE/URACIL PERMEASE C887.17-RELATED"/>
    <property type="match status" value="1"/>
</dbReference>
<dbReference type="InterPro" id="IPR026033">
    <property type="entry name" value="Azg-like_bact_archaea"/>
</dbReference>
<evidence type="ECO:0000256" key="6">
    <source>
        <dbReference type="ARBA" id="ARBA00022989"/>
    </source>
</evidence>
<evidence type="ECO:0000313" key="11">
    <source>
        <dbReference type="Proteomes" id="UP000515847"/>
    </source>
</evidence>
<evidence type="ECO:0000256" key="9">
    <source>
        <dbReference type="SAM" id="Phobius"/>
    </source>
</evidence>
<feature type="transmembrane region" description="Helical" evidence="9">
    <location>
        <begin position="129"/>
        <end position="148"/>
    </location>
</feature>
<dbReference type="Pfam" id="PF00860">
    <property type="entry name" value="Xan_ur_permease"/>
    <property type="match status" value="1"/>
</dbReference>
<evidence type="ECO:0000313" key="10">
    <source>
        <dbReference type="EMBL" id="QNB46521.1"/>
    </source>
</evidence>
<reference evidence="10 11" key="1">
    <citation type="journal article" date="2019" name="Front. Microbiol.">
        <title>Thermoanaerosceptrum fracticalcis gen. nov. sp. nov., a Novel Fumarate-Fermenting Microorganism From a Deep Fractured Carbonate Aquifer of the US Great Basin.</title>
        <authorList>
            <person name="Hamilton-Brehm S.D."/>
            <person name="Stewart L.E."/>
            <person name="Zavarin M."/>
            <person name="Caldwell M."/>
            <person name="Lawson P.A."/>
            <person name="Onstott T.C."/>
            <person name="Grzymski J."/>
            <person name="Neveux I."/>
            <person name="Lollar B.S."/>
            <person name="Russell C.E."/>
            <person name="Moser D.P."/>
        </authorList>
    </citation>
    <scope>NUCLEOTIDE SEQUENCE [LARGE SCALE GENOMIC DNA]</scope>
    <source>
        <strain evidence="10 11">DRI-13</strain>
    </source>
</reference>
<keyword evidence="5 8" id="KW-0812">Transmembrane</keyword>
<dbReference type="RefSeq" id="WP_034422090.1">
    <property type="nucleotide sequence ID" value="NZ_CP045798.1"/>
</dbReference>
<dbReference type="GO" id="GO:0005345">
    <property type="term" value="F:purine nucleobase transmembrane transporter activity"/>
    <property type="evidence" value="ECO:0007669"/>
    <property type="project" value="TreeGrafter"/>
</dbReference>
<keyword evidence="4 8" id="KW-1003">Cell membrane</keyword>
<evidence type="ECO:0000256" key="5">
    <source>
        <dbReference type="ARBA" id="ARBA00022692"/>
    </source>
</evidence>
<dbReference type="PIRSF" id="PIRSF005353">
    <property type="entry name" value="PbuG"/>
    <property type="match status" value="1"/>
</dbReference>
<sequence length="448" mass="47579">MLEKLFRLQENKTDVKTEVMAGITTFMTMAYIIFVNPSILSIAKIPFGAVMFATCISAALGTILMSLLANYPFALAPGMGLNAFFTFTVVLNLGLPWQAALAAVFISGLIFLLLTLTKAREAIVNHIPMSLKLAVGVGIGLFIALIGFKNAGIVVPNSATLVQLVSPQHFTDPELAKLLPPGTTVASVLLAVFGVLFTGALVIRGVNGALFYGIIVTTLVGIPFGVTKIPADFKIFGLPENPLGAFLAFDFRSVFEFGIIPIIFAFTFVDLFDTIGTLVGVSTKANMLNEKGELPRANQALLADSLATMFGAAMGTSTVTTYVESAAGVAAGGRTGLTSLVTALLFLVAIFFAPLVGIIPAAATAPALIIVGIFMMEPVTKIDFSDFMEAIPAFFTIVAMPFTFSIAEGIVAGVLSYTILRILTGRTKEINTTMWVLSVLFVIRFFLH</sequence>
<dbReference type="InterPro" id="IPR045018">
    <property type="entry name" value="Azg-like"/>
</dbReference>
<keyword evidence="6 8" id="KW-1133">Transmembrane helix</keyword>
<dbReference type="OrthoDB" id="9808458at2"/>
<evidence type="ECO:0000256" key="4">
    <source>
        <dbReference type="ARBA" id="ARBA00022475"/>
    </source>
</evidence>
<protein>
    <submittedName>
        <fullName evidence="10">NCS2 family permease</fullName>
    </submittedName>
</protein>
<evidence type="ECO:0000256" key="1">
    <source>
        <dbReference type="ARBA" id="ARBA00004651"/>
    </source>
</evidence>
<keyword evidence="11" id="KW-1185">Reference proteome</keyword>
<feature type="transmembrane region" description="Helical" evidence="9">
    <location>
        <begin position="430"/>
        <end position="447"/>
    </location>
</feature>